<dbReference type="PANTHER" id="PTHR34820:SF4">
    <property type="entry name" value="INNER MEMBRANE PROTEIN YEBZ"/>
    <property type="match status" value="1"/>
</dbReference>
<dbReference type="NCBIfam" id="NF033814">
    <property type="entry name" value="copper_CopC"/>
    <property type="match status" value="1"/>
</dbReference>
<comment type="function">
    <text evidence="7">Involved in copper resistance.</text>
</comment>
<comment type="similarity">
    <text evidence="2 7">Belongs to the CopC family.</text>
</comment>
<dbReference type="Pfam" id="PF04234">
    <property type="entry name" value="CopC"/>
    <property type="match status" value="1"/>
</dbReference>
<dbReference type="InterPro" id="IPR032694">
    <property type="entry name" value="CopC/D"/>
</dbReference>
<dbReference type="Gene3D" id="2.60.40.1220">
    <property type="match status" value="1"/>
</dbReference>
<evidence type="ECO:0000256" key="5">
    <source>
        <dbReference type="ARBA" id="ARBA00022764"/>
    </source>
</evidence>
<evidence type="ECO:0000256" key="2">
    <source>
        <dbReference type="ARBA" id="ARBA00010509"/>
    </source>
</evidence>
<accession>A0A1I3TBH8</accession>
<name>A0A1I3TBH8_9GAMM</name>
<keyword evidence="10" id="KW-1185">Reference proteome</keyword>
<dbReference type="Proteomes" id="UP000198841">
    <property type="component" value="Unassembled WGS sequence"/>
</dbReference>
<dbReference type="EMBL" id="FOSD01000002">
    <property type="protein sequence ID" value="SFJ68474.1"/>
    <property type="molecule type" value="Genomic_DNA"/>
</dbReference>
<comment type="caution">
    <text evidence="9">The sequence shown here is derived from an EMBL/GenBank/DDBJ whole genome shotgun (WGS) entry which is preliminary data.</text>
</comment>
<evidence type="ECO:0000313" key="9">
    <source>
        <dbReference type="EMBL" id="SFJ68474.1"/>
    </source>
</evidence>
<evidence type="ECO:0000313" key="10">
    <source>
        <dbReference type="Proteomes" id="UP000198841"/>
    </source>
</evidence>
<feature type="domain" description="CopC" evidence="8">
    <location>
        <begin position="28"/>
        <end position="124"/>
    </location>
</feature>
<evidence type="ECO:0000256" key="1">
    <source>
        <dbReference type="ARBA" id="ARBA00004418"/>
    </source>
</evidence>
<dbReference type="InterPro" id="IPR014755">
    <property type="entry name" value="Cu-Rt/internalin_Ig-like"/>
</dbReference>
<comment type="subcellular location">
    <subcellularLocation>
        <location evidence="1 7">Periplasm</location>
    </subcellularLocation>
</comment>
<evidence type="ECO:0000256" key="3">
    <source>
        <dbReference type="ARBA" id="ARBA00022723"/>
    </source>
</evidence>
<dbReference type="InterPro" id="IPR014756">
    <property type="entry name" value="Ig_E-set"/>
</dbReference>
<keyword evidence="5 7" id="KW-0574">Periplasm</keyword>
<evidence type="ECO:0000256" key="6">
    <source>
        <dbReference type="ARBA" id="ARBA00023008"/>
    </source>
</evidence>
<keyword evidence="4 7" id="KW-0732">Signal</keyword>
<evidence type="ECO:0000256" key="4">
    <source>
        <dbReference type="ARBA" id="ARBA00022729"/>
    </source>
</evidence>
<sequence length="125" mass="13502">MKKTAFNSFVALLLASSTLAFSQFAMAHAHLKTPVPADKAVVETSPQNLTLTFTEDVEAAFSGVDVLNSQHQPVAVGKAELNDKQHDQLIVPISQPLPAGNYQVNWHVLSVDGHKTKGSYSFSVK</sequence>
<evidence type="ECO:0000259" key="8">
    <source>
        <dbReference type="Pfam" id="PF04234"/>
    </source>
</evidence>
<dbReference type="InterPro" id="IPR047685">
    <property type="entry name" value="CopC-like"/>
</dbReference>
<protein>
    <recommendedName>
        <fullName evidence="7">Copper resistance protein C</fullName>
    </recommendedName>
</protein>
<dbReference type="RefSeq" id="WP_008110457.1">
    <property type="nucleotide sequence ID" value="NZ_FOSD01000002.1"/>
</dbReference>
<gene>
    <name evidence="9" type="ORF">SAMN05518863_102318</name>
</gene>
<organism evidence="9 10">
    <name type="scientific">Candidatus Pantoea symbiotica</name>
    <dbReference type="NCBI Taxonomy" id="1884370"/>
    <lineage>
        <taxon>Bacteria</taxon>
        <taxon>Pseudomonadati</taxon>
        <taxon>Pseudomonadota</taxon>
        <taxon>Gammaproteobacteria</taxon>
        <taxon>Enterobacterales</taxon>
        <taxon>Erwiniaceae</taxon>
        <taxon>Pantoea</taxon>
    </lineage>
</organism>
<dbReference type="PANTHER" id="PTHR34820">
    <property type="entry name" value="INNER MEMBRANE PROTEIN YEBZ"/>
    <property type="match status" value="1"/>
</dbReference>
<keyword evidence="3 7" id="KW-0479">Metal-binding</keyword>
<evidence type="ECO:0000256" key="7">
    <source>
        <dbReference type="RuleBase" id="RU369037"/>
    </source>
</evidence>
<reference evidence="9 10" key="1">
    <citation type="submission" date="2016-10" db="EMBL/GenBank/DDBJ databases">
        <authorList>
            <person name="Varghese N."/>
            <person name="Submissions S."/>
        </authorList>
    </citation>
    <scope>NUCLEOTIDE SEQUENCE [LARGE SCALE GENOMIC DNA]</scope>
    <source>
        <strain evidence="9 10">YR512</strain>
    </source>
</reference>
<proteinExistence type="inferred from homology"/>
<dbReference type="InterPro" id="IPR007348">
    <property type="entry name" value="CopC_dom"/>
</dbReference>
<dbReference type="SUPFAM" id="SSF81296">
    <property type="entry name" value="E set domains"/>
    <property type="match status" value="1"/>
</dbReference>
<keyword evidence="6 7" id="KW-0186">Copper</keyword>